<dbReference type="GO" id="GO:0005886">
    <property type="term" value="C:plasma membrane"/>
    <property type="evidence" value="ECO:0007669"/>
    <property type="project" value="TreeGrafter"/>
</dbReference>
<dbReference type="PANTHER" id="PTHR23065">
    <property type="entry name" value="PROLINE-SERINE-THREONINE PHOSPHATASE INTERACTING PROTEIN 1"/>
    <property type="match status" value="1"/>
</dbReference>
<feature type="region of interest" description="Disordered" evidence="2">
    <location>
        <begin position="316"/>
        <end position="379"/>
    </location>
</feature>
<feature type="region of interest" description="Disordered" evidence="2">
    <location>
        <begin position="270"/>
        <end position="293"/>
    </location>
</feature>
<dbReference type="SMART" id="SM00055">
    <property type="entry name" value="FCH"/>
    <property type="match status" value="1"/>
</dbReference>
<dbReference type="EMBL" id="MCGT01000006">
    <property type="protein sequence ID" value="ORX58746.1"/>
    <property type="molecule type" value="Genomic_DNA"/>
</dbReference>
<feature type="compositionally biased region" description="Low complexity" evidence="2">
    <location>
        <begin position="528"/>
        <end position="540"/>
    </location>
</feature>
<accession>A0A1X2GPR6</accession>
<protein>
    <recommendedName>
        <fullName evidence="3">MHD domain-containing protein</fullName>
    </recommendedName>
</protein>
<comment type="caution">
    <text evidence="4">The sequence shown here is derived from an EMBL/GenBank/DDBJ whole genome shotgun (WGS) entry which is preliminary data.</text>
</comment>
<feature type="compositionally biased region" description="Polar residues" evidence="2">
    <location>
        <begin position="233"/>
        <end position="254"/>
    </location>
</feature>
<dbReference type="InterPro" id="IPR001060">
    <property type="entry name" value="FCH_dom"/>
</dbReference>
<keyword evidence="5" id="KW-1185">Reference proteome</keyword>
<dbReference type="GO" id="GO:0006897">
    <property type="term" value="P:endocytosis"/>
    <property type="evidence" value="ECO:0007669"/>
    <property type="project" value="UniProtKB-KW"/>
</dbReference>
<evidence type="ECO:0000256" key="1">
    <source>
        <dbReference type="ARBA" id="ARBA00022583"/>
    </source>
</evidence>
<evidence type="ECO:0000259" key="3">
    <source>
        <dbReference type="PROSITE" id="PS51072"/>
    </source>
</evidence>
<gene>
    <name evidence="4" type="ORF">DM01DRAFT_1381415</name>
</gene>
<dbReference type="GO" id="GO:0032153">
    <property type="term" value="C:cell division site"/>
    <property type="evidence" value="ECO:0007669"/>
    <property type="project" value="TreeGrafter"/>
</dbReference>
<keyword evidence="1" id="KW-0254">Endocytosis</keyword>
<feature type="region of interest" description="Disordered" evidence="2">
    <location>
        <begin position="222"/>
        <end position="255"/>
    </location>
</feature>
<feature type="domain" description="MHD" evidence="3">
    <location>
        <begin position="560"/>
        <end position="786"/>
    </location>
</feature>
<dbReference type="PROSITE" id="PS51072">
    <property type="entry name" value="MHD"/>
    <property type="match status" value="1"/>
</dbReference>
<evidence type="ECO:0000313" key="5">
    <source>
        <dbReference type="Proteomes" id="UP000242146"/>
    </source>
</evidence>
<reference evidence="4 5" key="1">
    <citation type="submission" date="2016-07" db="EMBL/GenBank/DDBJ databases">
        <title>Pervasive Adenine N6-methylation of Active Genes in Fungi.</title>
        <authorList>
            <consortium name="DOE Joint Genome Institute"/>
            <person name="Mondo S.J."/>
            <person name="Dannebaum R.O."/>
            <person name="Kuo R.C."/>
            <person name="Labutti K."/>
            <person name="Haridas S."/>
            <person name="Kuo A."/>
            <person name="Salamov A."/>
            <person name="Ahrendt S.R."/>
            <person name="Lipzen A."/>
            <person name="Sullivan W."/>
            <person name="Andreopoulos W.B."/>
            <person name="Clum A."/>
            <person name="Lindquist E."/>
            <person name="Daum C."/>
            <person name="Ramamoorthy G.K."/>
            <person name="Gryganskyi A."/>
            <person name="Culley D."/>
            <person name="Magnuson J.K."/>
            <person name="James T.Y."/>
            <person name="O'Malley M.A."/>
            <person name="Stajich J.E."/>
            <person name="Spatafora J.W."/>
            <person name="Visel A."/>
            <person name="Grigoriev I.V."/>
        </authorList>
    </citation>
    <scope>NUCLEOTIDE SEQUENCE [LARGE SCALE GENOMIC DNA]</scope>
    <source>
        <strain evidence="4 5">NRRL 3301</strain>
    </source>
</reference>
<dbReference type="GO" id="GO:0032185">
    <property type="term" value="P:septin cytoskeleton organization"/>
    <property type="evidence" value="ECO:0007669"/>
    <property type="project" value="TreeGrafter"/>
</dbReference>
<dbReference type="SUPFAM" id="SSF103657">
    <property type="entry name" value="BAR/IMD domain-like"/>
    <property type="match status" value="1"/>
</dbReference>
<dbReference type="Pfam" id="PF10291">
    <property type="entry name" value="muHD"/>
    <property type="match status" value="1"/>
</dbReference>
<dbReference type="AlphaFoldDB" id="A0A1X2GPR6"/>
<dbReference type="OrthoDB" id="27823at2759"/>
<sequence length="786" mass="86904">MHRPKETLTMAQSNMRSAFKLHDDIANYIRERALLEDTYAKGLQKLSKKIWVTDRSSLGDMTTVWDSLQQELIESAAIHLELTSRCLNDVEKSLRSSLPSHPAYKKLQSMEPSLQKLAKEHDERSAKVSKLKKKGEADAKLKEAKRAFDATQMDWKQQQELYLQTLSKADHHRWHSLKNSLQLFVSLHKEHLLQRIQLIDDKMNQVSDVDVATLAFTFESQLDPDPSEIQPEPSLSHTLSTRSPTSPSIASQPNLLLDTTDDDLHITQMSESSISTPPAPTVSPSPSTPSIKSKKFLSNFTLRRKSKSIASLDQASFIDDPAAPPVPTTSTSTSTTATRQRQRTNTTSTSTSSVFEPALVDTSSSLPPPPITPAPLSSLEPQELVDTSPDVVLHPPRLRKASSFADSFIAAPAVDDQGFSIPPTDRFAPLGEAEEDDLDGNPSTPKIRLDIKSSSVQEDASNAQVALSRVSSMLKEAKPAPGRRRGRREVRSTFMPSTPSPLAQSSMNNNKTMSLLPPPAEEPVQPNTLTSPVSPTSPASPTSPTPTPRLSSSPFGDPALPQLQLVVQEVIHAQLQDGLATQTMITGDICLRYDNSFEGCSLVYFGLRHDDQLKTECTAPSVQWVATVDQGSIYQLDLTQWTADDILIKYATHQPTPLPLILKPLWKCDQAEARLLIKYAGHDFDQLMLMTQINKPCQAAQSLPTGQWIAEQQRMLWTLPASSEEALVRARFFTSDQIDPPPIAARFHLPNQRLSGLTFIDSHPDFDLTPLILLSQSTKSGKYFAK</sequence>
<organism evidence="4 5">
    <name type="scientific">Hesseltinella vesiculosa</name>
    <dbReference type="NCBI Taxonomy" id="101127"/>
    <lineage>
        <taxon>Eukaryota</taxon>
        <taxon>Fungi</taxon>
        <taxon>Fungi incertae sedis</taxon>
        <taxon>Mucoromycota</taxon>
        <taxon>Mucoromycotina</taxon>
        <taxon>Mucoromycetes</taxon>
        <taxon>Mucorales</taxon>
        <taxon>Cunninghamellaceae</taxon>
        <taxon>Hesseltinella</taxon>
    </lineage>
</organism>
<dbReference type="Proteomes" id="UP000242146">
    <property type="component" value="Unassembled WGS sequence"/>
</dbReference>
<feature type="compositionally biased region" description="Polar residues" evidence="2">
    <location>
        <begin position="494"/>
        <end position="513"/>
    </location>
</feature>
<dbReference type="GO" id="GO:0030139">
    <property type="term" value="C:endocytic vesicle"/>
    <property type="evidence" value="ECO:0007669"/>
    <property type="project" value="TreeGrafter"/>
</dbReference>
<dbReference type="Pfam" id="PF00611">
    <property type="entry name" value="FCH"/>
    <property type="match status" value="1"/>
</dbReference>
<feature type="compositionally biased region" description="Pro residues" evidence="2">
    <location>
        <begin position="277"/>
        <end position="287"/>
    </location>
</feature>
<dbReference type="InterPro" id="IPR018808">
    <property type="entry name" value="Muniscin_C"/>
</dbReference>
<dbReference type="Gene3D" id="1.20.1270.60">
    <property type="entry name" value="Arfaptin homology (AH) domain/BAR domain"/>
    <property type="match status" value="1"/>
</dbReference>
<feature type="region of interest" description="Disordered" evidence="2">
    <location>
        <begin position="469"/>
        <end position="557"/>
    </location>
</feature>
<proteinExistence type="predicted"/>
<evidence type="ECO:0000256" key="2">
    <source>
        <dbReference type="SAM" id="MobiDB-lite"/>
    </source>
</evidence>
<dbReference type="PANTHER" id="PTHR23065:SF54">
    <property type="entry name" value="SUPPRESSOR OF YEAST PROFILIN DELETION"/>
    <property type="match status" value="1"/>
</dbReference>
<name>A0A1X2GPR6_9FUNG</name>
<dbReference type="InterPro" id="IPR028565">
    <property type="entry name" value="MHD"/>
</dbReference>
<feature type="compositionally biased region" description="Low complexity" evidence="2">
    <location>
        <begin position="328"/>
        <end position="353"/>
    </location>
</feature>
<evidence type="ECO:0000313" key="4">
    <source>
        <dbReference type="EMBL" id="ORX58746.1"/>
    </source>
</evidence>
<dbReference type="InterPro" id="IPR027267">
    <property type="entry name" value="AH/BAR_dom_sf"/>
</dbReference>
<dbReference type="STRING" id="101127.A0A1X2GPR6"/>